<dbReference type="EnsemblMetazoa" id="tetur13g00370.1">
    <property type="protein sequence ID" value="tetur13g00370.1"/>
    <property type="gene ID" value="tetur13g00370"/>
</dbReference>
<keyword evidence="1" id="KW-1133">Transmembrane helix</keyword>
<evidence type="ECO:0000313" key="2">
    <source>
        <dbReference type="EnsemblMetazoa" id="tetur13g00370.1"/>
    </source>
</evidence>
<keyword evidence="1" id="KW-0472">Membrane</keyword>
<dbReference type="AlphaFoldDB" id="T1KJL4"/>
<keyword evidence="3" id="KW-1185">Reference proteome</keyword>
<protein>
    <submittedName>
        <fullName evidence="2">Uncharacterized protein</fullName>
    </submittedName>
</protein>
<dbReference type="EMBL" id="CAEY01000163">
    <property type="status" value="NOT_ANNOTATED_CDS"/>
    <property type="molecule type" value="Genomic_DNA"/>
</dbReference>
<sequence length="119" mass="13571">MLFLSSIQLIYSIAHEDGEQIGWTVINLLADLCFVIVILKQWELGLKIYRVAMQAFVVLSIIALIFCIYIIASGDERHKQDIAEKTVSVIIGAVLYSMLAYLLNRYLHQIEYNEGYTIA</sequence>
<evidence type="ECO:0000313" key="3">
    <source>
        <dbReference type="Proteomes" id="UP000015104"/>
    </source>
</evidence>
<keyword evidence="1" id="KW-0812">Transmembrane</keyword>
<organism evidence="2 3">
    <name type="scientific">Tetranychus urticae</name>
    <name type="common">Two-spotted spider mite</name>
    <dbReference type="NCBI Taxonomy" id="32264"/>
    <lineage>
        <taxon>Eukaryota</taxon>
        <taxon>Metazoa</taxon>
        <taxon>Ecdysozoa</taxon>
        <taxon>Arthropoda</taxon>
        <taxon>Chelicerata</taxon>
        <taxon>Arachnida</taxon>
        <taxon>Acari</taxon>
        <taxon>Acariformes</taxon>
        <taxon>Trombidiformes</taxon>
        <taxon>Prostigmata</taxon>
        <taxon>Eleutherengona</taxon>
        <taxon>Raphignathae</taxon>
        <taxon>Tetranychoidea</taxon>
        <taxon>Tetranychidae</taxon>
        <taxon>Tetranychus</taxon>
    </lineage>
</organism>
<evidence type="ECO:0000256" key="1">
    <source>
        <dbReference type="SAM" id="Phobius"/>
    </source>
</evidence>
<proteinExistence type="predicted"/>
<accession>T1KJL4</accession>
<name>T1KJL4_TETUR</name>
<reference evidence="2" key="2">
    <citation type="submission" date="2015-06" db="UniProtKB">
        <authorList>
            <consortium name="EnsemblMetazoa"/>
        </authorList>
    </citation>
    <scope>IDENTIFICATION</scope>
</reference>
<feature type="transmembrane region" description="Helical" evidence="1">
    <location>
        <begin position="51"/>
        <end position="74"/>
    </location>
</feature>
<feature type="transmembrane region" description="Helical" evidence="1">
    <location>
        <begin position="86"/>
        <end position="103"/>
    </location>
</feature>
<reference evidence="3" key="1">
    <citation type="submission" date="2011-08" db="EMBL/GenBank/DDBJ databases">
        <authorList>
            <person name="Rombauts S."/>
        </authorList>
    </citation>
    <scope>NUCLEOTIDE SEQUENCE</scope>
    <source>
        <strain evidence="3">London</strain>
    </source>
</reference>
<dbReference type="Proteomes" id="UP000015104">
    <property type="component" value="Unassembled WGS sequence"/>
</dbReference>
<feature type="transmembrane region" description="Helical" evidence="1">
    <location>
        <begin position="20"/>
        <end position="39"/>
    </location>
</feature>
<dbReference type="HOGENOM" id="CLU_2064438_0_0_1"/>